<gene>
    <name evidence="2" type="ORF">J2Z70_002119</name>
</gene>
<dbReference type="Pfam" id="PF02624">
    <property type="entry name" value="YcaO"/>
    <property type="match status" value="1"/>
</dbReference>
<dbReference type="InterPro" id="IPR003776">
    <property type="entry name" value="YcaO-like_dom"/>
</dbReference>
<evidence type="ECO:0000313" key="2">
    <source>
        <dbReference type="EMBL" id="MBP2111978.1"/>
    </source>
</evidence>
<dbReference type="Proteomes" id="UP000773462">
    <property type="component" value="Unassembled WGS sequence"/>
</dbReference>
<dbReference type="PANTHER" id="PTHR37809">
    <property type="entry name" value="RIBOSOMAL PROTEIN S12 METHYLTHIOTRANSFERASE ACCESSORY FACTOR YCAO"/>
    <property type="match status" value="1"/>
</dbReference>
<dbReference type="PANTHER" id="PTHR37809:SF1">
    <property type="entry name" value="RIBOSOMAL PROTEIN S12 METHYLTHIOTRANSFERASE ACCESSORY FACTOR YCAO"/>
    <property type="match status" value="1"/>
</dbReference>
<feature type="domain" description="YcaO" evidence="1">
    <location>
        <begin position="233"/>
        <end position="612"/>
    </location>
</feature>
<accession>A0ABS4NPI4</accession>
<proteinExistence type="predicted"/>
<evidence type="ECO:0000259" key="1">
    <source>
        <dbReference type="PROSITE" id="PS51664"/>
    </source>
</evidence>
<dbReference type="Gene3D" id="3.30.1330.230">
    <property type="match status" value="1"/>
</dbReference>
<reference evidence="2 3" key="1">
    <citation type="submission" date="2021-03" db="EMBL/GenBank/DDBJ databases">
        <title>Genomic Encyclopedia of Type Strains, Phase IV (KMG-IV): sequencing the most valuable type-strain genomes for metagenomic binning, comparative biology and taxonomic classification.</title>
        <authorList>
            <person name="Goeker M."/>
        </authorList>
    </citation>
    <scope>NUCLEOTIDE SEQUENCE [LARGE SCALE GENOMIC DNA]</scope>
    <source>
        <strain evidence="2 3">DSM 101953</strain>
    </source>
</reference>
<keyword evidence="3" id="KW-1185">Reference proteome</keyword>
<sequence length="612" mass="69786">MKTAVTTLDQAVHRLEEQVVLELGGERLLCFIAYAHQTGRERVWPREERFALLQVDVHEVLAGPIFNPGGIGCPSCFGQRRNENLRANERLAGDEGRSELIGSYSVDEELVQECLALLLRQTGVPGVLDYYRLEPGGNVRRYSFWPAHRCKHCDAAEPEDDTALIRQAFERQPMFRYGDSYRAQPTAECDAVFAPGNADSNFMIYRDRNTRSFFSLTSFFRIYREEKYELGIGSSTDYRASELKSRCEALERYAGMHPRGREGLSVRSGTRSLQQRETVIDPLLFTDAVKGSGQIAAYQEELPLNWIPAFDWKRQGTVYVPECLAYYKPDDGYPAGPRIYKGNSNGNALGITLLDGIYYACLELIERDAFLNHWYLRRSPPEILPDSVENAQIRYMTGRLTALGYTVQLFDITMETEIPVIWALCLGQTENQFAAYSTAGAHPHPEKAILSALEEMLLALEYYGTHAAEIREKARRIRHEGVLRVEDHPILYFLQEERHHFSFLNGGGQYSIRERFARFYGELQHTVIDLAEETSALLNRMTDHYGEAFIVRQTPEGYKALGLEAVKVLVPQMQPMWFGEPGRMLCGRRIRQAAQYWGMDSAEVNQAPHPFP</sequence>
<comment type="caution">
    <text evidence="2">The sequence shown here is derived from an EMBL/GenBank/DDBJ whole genome shotgun (WGS) entry which is preliminary data.</text>
</comment>
<organism evidence="2 3">
    <name type="scientific">Paenibacillus silagei</name>
    <dbReference type="NCBI Taxonomy" id="1670801"/>
    <lineage>
        <taxon>Bacteria</taxon>
        <taxon>Bacillati</taxon>
        <taxon>Bacillota</taxon>
        <taxon>Bacilli</taxon>
        <taxon>Bacillales</taxon>
        <taxon>Paenibacillaceae</taxon>
        <taxon>Paenibacillus</taxon>
    </lineage>
</organism>
<dbReference type="PROSITE" id="PS51664">
    <property type="entry name" value="YCAO"/>
    <property type="match status" value="1"/>
</dbReference>
<evidence type="ECO:0000313" key="3">
    <source>
        <dbReference type="Proteomes" id="UP000773462"/>
    </source>
</evidence>
<protein>
    <submittedName>
        <fullName evidence="2">Thiazole/oxazole-forming peptide maturase SagD family component</fullName>
    </submittedName>
</protein>
<name>A0ABS4NPI4_9BACL</name>
<dbReference type="EMBL" id="JAGGLV010000005">
    <property type="protein sequence ID" value="MBP2111978.1"/>
    <property type="molecule type" value="Genomic_DNA"/>
</dbReference>
<dbReference type="RefSeq" id="WP_209872397.1">
    <property type="nucleotide sequence ID" value="NZ_JAGGLV010000005.1"/>
</dbReference>